<name>A0A0C1DC35_9SPHI</name>
<feature type="transmembrane region" description="Helical" evidence="2">
    <location>
        <begin position="33"/>
        <end position="57"/>
    </location>
</feature>
<accession>A0A0C1DC35</accession>
<dbReference type="Proteomes" id="UP000031246">
    <property type="component" value="Unassembled WGS sequence"/>
</dbReference>
<keyword evidence="4" id="KW-1185">Reference proteome</keyword>
<comment type="caution">
    <text evidence="3">The sequence shown here is derived from an EMBL/GenBank/DDBJ whole genome shotgun (WGS) entry which is preliminary data.</text>
</comment>
<evidence type="ECO:0000256" key="1">
    <source>
        <dbReference type="SAM" id="MobiDB-lite"/>
    </source>
</evidence>
<evidence type="ECO:0000256" key="2">
    <source>
        <dbReference type="SAM" id="Phobius"/>
    </source>
</evidence>
<evidence type="ECO:0000313" key="3">
    <source>
        <dbReference type="EMBL" id="KIA91525.1"/>
    </source>
</evidence>
<dbReference type="OrthoDB" id="798432at2"/>
<reference evidence="3 4" key="1">
    <citation type="submission" date="2014-10" db="EMBL/GenBank/DDBJ databases">
        <title>Pedobacter Kyungheensis.</title>
        <authorList>
            <person name="Anderson B.M."/>
            <person name="Newman J.D."/>
        </authorList>
    </citation>
    <scope>NUCLEOTIDE SEQUENCE [LARGE SCALE GENOMIC DNA]</scope>
    <source>
        <strain evidence="3 4">KACC 16221</strain>
    </source>
</reference>
<keyword evidence="2" id="KW-0472">Membrane</keyword>
<dbReference type="EMBL" id="JSYN01000028">
    <property type="protein sequence ID" value="KIA91525.1"/>
    <property type="molecule type" value="Genomic_DNA"/>
</dbReference>
<evidence type="ECO:0000313" key="4">
    <source>
        <dbReference type="Proteomes" id="UP000031246"/>
    </source>
</evidence>
<feature type="region of interest" description="Disordered" evidence="1">
    <location>
        <begin position="64"/>
        <end position="93"/>
    </location>
</feature>
<keyword evidence="2" id="KW-0812">Transmembrane</keyword>
<dbReference type="RefSeq" id="WP_039480062.1">
    <property type="nucleotide sequence ID" value="NZ_JSYN01000028.1"/>
</dbReference>
<organism evidence="3 4">
    <name type="scientific">Pedobacter kyungheensis</name>
    <dbReference type="NCBI Taxonomy" id="1069985"/>
    <lineage>
        <taxon>Bacteria</taxon>
        <taxon>Pseudomonadati</taxon>
        <taxon>Bacteroidota</taxon>
        <taxon>Sphingobacteriia</taxon>
        <taxon>Sphingobacteriales</taxon>
        <taxon>Sphingobacteriaceae</taxon>
        <taxon>Pedobacter</taxon>
    </lineage>
</organism>
<feature type="compositionally biased region" description="Basic and acidic residues" evidence="1">
    <location>
        <begin position="71"/>
        <end position="93"/>
    </location>
</feature>
<sequence>MSAKTISIIILTALLTIFLMVNTEPVDFDFLVTTIAVSKLLVIGVCIIIGFIIGFIVGRPKKTVSSYDDEIERKGQTSGNKKELSDEDRDYIS</sequence>
<protein>
    <submittedName>
        <fullName evidence="3">Uncharacterized protein</fullName>
    </submittedName>
</protein>
<gene>
    <name evidence="3" type="ORF">OC25_20970</name>
</gene>
<keyword evidence="2" id="KW-1133">Transmembrane helix</keyword>
<dbReference type="AlphaFoldDB" id="A0A0C1DC35"/>
<proteinExistence type="predicted"/>